<evidence type="ECO:0008006" key="3">
    <source>
        <dbReference type="Google" id="ProtNLM"/>
    </source>
</evidence>
<accession>A0ABP7QZV7</accession>
<dbReference type="EMBL" id="BAABDI010000039">
    <property type="protein sequence ID" value="GAA3990228.1"/>
    <property type="molecule type" value="Genomic_DNA"/>
</dbReference>
<sequence length="158" mass="16772">MAQTVVGLFNSTIEAQQAIEQLLASGFERSSLNLATQDTLRAQHIPETNAPAESFEEGVVRFFTNLFAGNENADAQAHIAATHADSAVLTVLAATNDHANRARAALAAHGAVDVYKQAQRPSPPTPTPGRADTIVDLEGSLFRLRDADDLDANGLTTH</sequence>
<dbReference type="Proteomes" id="UP001501556">
    <property type="component" value="Unassembled WGS sequence"/>
</dbReference>
<proteinExistence type="predicted"/>
<organism evidence="1 2">
    <name type="scientific">Hymenobacter antarcticus</name>
    <dbReference type="NCBI Taxonomy" id="486270"/>
    <lineage>
        <taxon>Bacteria</taxon>
        <taxon>Pseudomonadati</taxon>
        <taxon>Bacteroidota</taxon>
        <taxon>Cytophagia</taxon>
        <taxon>Cytophagales</taxon>
        <taxon>Hymenobacteraceae</taxon>
        <taxon>Hymenobacter</taxon>
    </lineage>
</organism>
<keyword evidence="2" id="KW-1185">Reference proteome</keyword>
<evidence type="ECO:0000313" key="2">
    <source>
        <dbReference type="Proteomes" id="UP001501556"/>
    </source>
</evidence>
<evidence type="ECO:0000313" key="1">
    <source>
        <dbReference type="EMBL" id="GAA3990228.1"/>
    </source>
</evidence>
<protein>
    <recommendedName>
        <fullName evidence="3">Heat induced stress protein YflT</fullName>
    </recommendedName>
</protein>
<comment type="caution">
    <text evidence="1">The sequence shown here is derived from an EMBL/GenBank/DDBJ whole genome shotgun (WGS) entry which is preliminary data.</text>
</comment>
<gene>
    <name evidence="1" type="ORF">GCM10022407_38430</name>
</gene>
<name>A0ABP7QZV7_9BACT</name>
<reference evidence="2" key="1">
    <citation type="journal article" date="2019" name="Int. J. Syst. Evol. Microbiol.">
        <title>The Global Catalogue of Microorganisms (GCM) 10K type strain sequencing project: providing services to taxonomists for standard genome sequencing and annotation.</title>
        <authorList>
            <consortium name="The Broad Institute Genomics Platform"/>
            <consortium name="The Broad Institute Genome Sequencing Center for Infectious Disease"/>
            <person name="Wu L."/>
            <person name="Ma J."/>
        </authorList>
    </citation>
    <scope>NUCLEOTIDE SEQUENCE [LARGE SCALE GENOMIC DNA]</scope>
    <source>
        <strain evidence="2">JCM 17217</strain>
    </source>
</reference>
<dbReference type="RefSeq" id="WP_345127085.1">
    <property type="nucleotide sequence ID" value="NZ_BAABDI010000039.1"/>
</dbReference>